<dbReference type="InterPro" id="IPR021255">
    <property type="entry name" value="DUF2807"/>
</dbReference>
<dbReference type="RefSeq" id="WP_236958069.1">
    <property type="nucleotide sequence ID" value="NZ_JAETXX010000002.1"/>
</dbReference>
<protein>
    <submittedName>
        <fullName evidence="2">DUF2807 domain-containing protein</fullName>
    </submittedName>
</protein>
<sequence length="264" mass="29594">MFSNQTHFQLKDNSKKAIFTIFLMIAFLLYSNYSTAQHKEIAVANFERVVISPHIQVVFKEANTESVTIESINVPMENLNVYVKNNTLNVYLEGAKITGDDNEEYISGNKLEYASYDGTVVRAIINYKKLSTVDLRGEERFVFEDNIVADKLRLKVFGTSQVYINSVDINKLMVSIYGESYLEIKDGVVKNQRFTAYGEGTINVSNVSSNETKLTAYGDGSFQLNVSDKLKVNSYGEATVSYSGTPELNKGIVIGETKITKVNF</sequence>
<dbReference type="Pfam" id="PF10988">
    <property type="entry name" value="DUF2807"/>
    <property type="match status" value="1"/>
</dbReference>
<keyword evidence="3" id="KW-1185">Reference proteome</keyword>
<evidence type="ECO:0000313" key="3">
    <source>
        <dbReference type="Proteomes" id="UP000829517"/>
    </source>
</evidence>
<evidence type="ECO:0000259" key="1">
    <source>
        <dbReference type="Pfam" id="PF10988"/>
    </source>
</evidence>
<accession>A0ABS9J185</accession>
<comment type="caution">
    <text evidence="2">The sequence shown here is derived from an EMBL/GenBank/DDBJ whole genome shotgun (WGS) entry which is preliminary data.</text>
</comment>
<feature type="domain" description="Putative auto-transporter adhesin head GIN" evidence="1">
    <location>
        <begin position="45"/>
        <end position="246"/>
    </location>
</feature>
<reference evidence="2 3" key="1">
    <citation type="submission" date="2021-01" db="EMBL/GenBank/DDBJ databases">
        <title>Genome sequencing of Joostella atrarenae M1-2 (= KCTC 23194).</title>
        <authorList>
            <person name="Zakaria M.R."/>
            <person name="Lam M.Q."/>
            <person name="Chong C.S."/>
        </authorList>
    </citation>
    <scope>NUCLEOTIDE SEQUENCE [LARGE SCALE GENOMIC DNA]</scope>
    <source>
        <strain evidence="2 3">M1-2</strain>
    </source>
</reference>
<dbReference type="Proteomes" id="UP000829517">
    <property type="component" value="Unassembled WGS sequence"/>
</dbReference>
<evidence type="ECO:0000313" key="2">
    <source>
        <dbReference type="EMBL" id="MCF8714105.1"/>
    </source>
</evidence>
<organism evidence="2 3">
    <name type="scientific">Joostella atrarenae</name>
    <dbReference type="NCBI Taxonomy" id="679257"/>
    <lineage>
        <taxon>Bacteria</taxon>
        <taxon>Pseudomonadati</taxon>
        <taxon>Bacteroidota</taxon>
        <taxon>Flavobacteriia</taxon>
        <taxon>Flavobacteriales</taxon>
        <taxon>Flavobacteriaceae</taxon>
        <taxon>Joostella</taxon>
    </lineage>
</organism>
<proteinExistence type="predicted"/>
<dbReference type="EMBL" id="JAETXX010000002">
    <property type="protein sequence ID" value="MCF8714105.1"/>
    <property type="molecule type" value="Genomic_DNA"/>
</dbReference>
<gene>
    <name evidence="2" type="ORF">JM658_04620</name>
</gene>
<dbReference type="Gene3D" id="2.160.20.120">
    <property type="match status" value="1"/>
</dbReference>
<name>A0ABS9J185_9FLAO</name>